<accession>A0ABY4WHK2</accession>
<gene>
    <name evidence="3" type="ORF">NDK47_25945</name>
</gene>
<name>A0ABY4WHK2_9BACL</name>
<sequence>MQMKKLISAVGIVCLLAACANQAAPNKGTGNQAARQQATQKQTAQKPGAQTKQGTQTKATQHPGGGHDHITVIPSVDRDKKLTTNRYDSTNSGMGTATYSMMGSSSLLDGGPSSNLESQLAAAGVHGVKALVMDDCVFVAPADGKTLSVNHMDETQSHLLSGYQGSSARGKQPGDKVGTLGTSDQAGLMARAHDQIERIYGGRVQIRTVTNPDAVAAMERIRQSLSKHHPQAATMQKTNLASDLSLLLRSASTSKQP</sequence>
<protein>
    <recommendedName>
        <fullName evidence="5">Sporulation protein</fullName>
    </recommendedName>
</protein>
<evidence type="ECO:0000313" key="4">
    <source>
        <dbReference type="Proteomes" id="UP001056500"/>
    </source>
</evidence>
<evidence type="ECO:0000256" key="1">
    <source>
        <dbReference type="SAM" id="MobiDB-lite"/>
    </source>
</evidence>
<feature type="compositionally biased region" description="Basic and acidic residues" evidence="1">
    <location>
        <begin position="65"/>
        <end position="82"/>
    </location>
</feature>
<organism evidence="3 4">
    <name type="scientific">Brevibacillus ruminantium</name>
    <dbReference type="NCBI Taxonomy" id="2950604"/>
    <lineage>
        <taxon>Bacteria</taxon>
        <taxon>Bacillati</taxon>
        <taxon>Bacillota</taxon>
        <taxon>Bacilli</taxon>
        <taxon>Bacillales</taxon>
        <taxon>Paenibacillaceae</taxon>
        <taxon>Brevibacillus</taxon>
    </lineage>
</organism>
<feature type="chain" id="PRO_5046014709" description="Sporulation protein" evidence="2">
    <location>
        <begin position="24"/>
        <end position="257"/>
    </location>
</feature>
<evidence type="ECO:0000256" key="2">
    <source>
        <dbReference type="SAM" id="SignalP"/>
    </source>
</evidence>
<keyword evidence="2" id="KW-0732">Signal</keyword>
<keyword evidence="4" id="KW-1185">Reference proteome</keyword>
<dbReference type="Proteomes" id="UP001056500">
    <property type="component" value="Chromosome"/>
</dbReference>
<feature type="signal peptide" evidence="2">
    <location>
        <begin position="1"/>
        <end position="23"/>
    </location>
</feature>
<dbReference type="RefSeq" id="WP_251872589.1">
    <property type="nucleotide sequence ID" value="NZ_CP098755.1"/>
</dbReference>
<dbReference type="PROSITE" id="PS51257">
    <property type="entry name" value="PROKAR_LIPOPROTEIN"/>
    <property type="match status" value="1"/>
</dbReference>
<feature type="region of interest" description="Disordered" evidence="1">
    <location>
        <begin position="25"/>
        <end position="95"/>
    </location>
</feature>
<proteinExistence type="predicted"/>
<dbReference type="EMBL" id="CP098755">
    <property type="protein sequence ID" value="USG65507.1"/>
    <property type="molecule type" value="Genomic_DNA"/>
</dbReference>
<feature type="compositionally biased region" description="Low complexity" evidence="1">
    <location>
        <begin position="32"/>
        <end position="61"/>
    </location>
</feature>
<evidence type="ECO:0000313" key="3">
    <source>
        <dbReference type="EMBL" id="USG65507.1"/>
    </source>
</evidence>
<evidence type="ECO:0008006" key="5">
    <source>
        <dbReference type="Google" id="ProtNLM"/>
    </source>
</evidence>
<reference evidence="3" key="1">
    <citation type="submission" date="2022-06" db="EMBL/GenBank/DDBJ databases">
        <title>Genome sequencing of Brevibacillus sp. BB3-R1.</title>
        <authorList>
            <person name="Heo J."/>
            <person name="Lee D."/>
            <person name="Won M."/>
            <person name="Han B.-H."/>
            <person name="Hong S.-B."/>
            <person name="Kwon S.-W."/>
        </authorList>
    </citation>
    <scope>NUCLEOTIDE SEQUENCE</scope>
    <source>
        <strain evidence="3">BB3-R1</strain>
    </source>
</reference>
<feature type="compositionally biased region" description="Polar residues" evidence="1">
    <location>
        <begin position="84"/>
        <end position="95"/>
    </location>
</feature>